<feature type="region of interest" description="Disordered" evidence="1">
    <location>
        <begin position="298"/>
        <end position="348"/>
    </location>
</feature>
<protein>
    <submittedName>
        <fullName evidence="2">Uncharacterized protein</fullName>
    </submittedName>
</protein>
<dbReference type="Proteomes" id="UP000615446">
    <property type="component" value="Unassembled WGS sequence"/>
</dbReference>
<evidence type="ECO:0000256" key="1">
    <source>
        <dbReference type="SAM" id="MobiDB-lite"/>
    </source>
</evidence>
<gene>
    <name evidence="2" type="ORF">RCL2_000699600</name>
</gene>
<accession>A0A8H3L691</accession>
<sequence>MRNEYVSTILHTALHIVGDVTNKEFTMRPEYEIIGEESYGRVDYAIKEAENLLCITEDKVQRNLLEGFAQNIKQLESSYETNKKKRKRVDYDDFDYLYGGISQASELPVAIEFNNRALDKSSNAYKSLRSAVKEVLQIIIGLIKDRVCAEDDSPSKKKARIEDDNHRDSNGIRNLAYNILKSLGDDIVKDTEFVELEKCDKDVPSLNSENVNLRVERENSEVAIIYFANDQGDRIPIPRGITVRNITDNSIVRPSRHGRWFYSISWVPSYEIYRDNVRIVSLDNQKQQVIRGSDDFLYYTTDSDDSRSDGDDNDNGGSDNDDDGSDNDDDSTNDNDGTNDGDMGQLIRDNSNEIDRVITQGNTTLRIGDWVIRSNRPNTRGGSTLLHSNYGDFQVTLIGNHYRFDGFFDDDE</sequence>
<organism evidence="2 3">
    <name type="scientific">Rhizophagus clarus</name>
    <dbReference type="NCBI Taxonomy" id="94130"/>
    <lineage>
        <taxon>Eukaryota</taxon>
        <taxon>Fungi</taxon>
        <taxon>Fungi incertae sedis</taxon>
        <taxon>Mucoromycota</taxon>
        <taxon>Glomeromycotina</taxon>
        <taxon>Glomeromycetes</taxon>
        <taxon>Glomerales</taxon>
        <taxon>Glomeraceae</taxon>
        <taxon>Rhizophagus</taxon>
    </lineage>
</organism>
<dbReference type="AlphaFoldDB" id="A0A8H3L691"/>
<dbReference type="OrthoDB" id="2130967at2759"/>
<evidence type="ECO:0000313" key="2">
    <source>
        <dbReference type="EMBL" id="GES79696.1"/>
    </source>
</evidence>
<proteinExistence type="predicted"/>
<comment type="caution">
    <text evidence="2">The sequence shown here is derived from an EMBL/GenBank/DDBJ whole genome shotgun (WGS) entry which is preliminary data.</text>
</comment>
<name>A0A8H3L691_9GLOM</name>
<reference evidence="2" key="1">
    <citation type="submission" date="2019-10" db="EMBL/GenBank/DDBJ databases">
        <title>Conservation and host-specific expression of non-tandemly repeated heterogenous ribosome RNA gene in arbuscular mycorrhizal fungi.</title>
        <authorList>
            <person name="Maeda T."/>
            <person name="Kobayashi Y."/>
            <person name="Nakagawa T."/>
            <person name="Ezawa T."/>
            <person name="Yamaguchi K."/>
            <person name="Bino T."/>
            <person name="Nishimoto Y."/>
            <person name="Shigenobu S."/>
            <person name="Kawaguchi M."/>
        </authorList>
    </citation>
    <scope>NUCLEOTIDE SEQUENCE</scope>
    <source>
        <strain evidence="2">HR1</strain>
    </source>
</reference>
<evidence type="ECO:0000313" key="3">
    <source>
        <dbReference type="Proteomes" id="UP000615446"/>
    </source>
</evidence>
<feature type="compositionally biased region" description="Acidic residues" evidence="1">
    <location>
        <begin position="311"/>
        <end position="339"/>
    </location>
</feature>
<dbReference type="EMBL" id="BLAL01000044">
    <property type="protein sequence ID" value="GES79696.1"/>
    <property type="molecule type" value="Genomic_DNA"/>
</dbReference>